<dbReference type="InterPro" id="IPR003812">
    <property type="entry name" value="Fido"/>
</dbReference>
<dbReference type="PANTHER" id="PTHR39426:SF1">
    <property type="entry name" value="HOMOLOGY TO DEATH-ON-CURING PROTEIN OF PHAGE P1"/>
    <property type="match status" value="1"/>
</dbReference>
<evidence type="ECO:0000313" key="3">
    <source>
        <dbReference type="Proteomes" id="UP000006072"/>
    </source>
</evidence>
<dbReference type="InterPro" id="IPR006440">
    <property type="entry name" value="Doc"/>
</dbReference>
<dbReference type="HOGENOM" id="CLU_115697_5_1_11"/>
<sequence>MIHYLDLEDLLEIARAAVGPDVAVRDYGLLESAQARPRTTVLGEDAYPDLHLKAAALFQSLARNHPLVDGNKRLAWTTCLTFLGINGHSVRAPEDDRFAFVIDVAAGTITDLGEIAARLHAWDTGPD</sequence>
<dbReference type="PATRIC" id="fig|1194972.3.peg.1252"/>
<gene>
    <name evidence="2" type="ORF">MVAC_06167</name>
</gene>
<dbReference type="GO" id="GO:0016301">
    <property type="term" value="F:kinase activity"/>
    <property type="evidence" value="ECO:0007669"/>
    <property type="project" value="InterPro"/>
</dbReference>
<dbReference type="Proteomes" id="UP000006072">
    <property type="component" value="Unassembled WGS sequence"/>
</dbReference>
<comment type="caution">
    <text evidence="2">The sequence shown here is derived from an EMBL/GenBank/DDBJ whole genome shotgun (WGS) entry which is preliminary data.</text>
</comment>
<dbReference type="Gene3D" id="1.20.120.1870">
    <property type="entry name" value="Fic/DOC protein, Fido domain"/>
    <property type="match status" value="1"/>
</dbReference>
<feature type="domain" description="Fido" evidence="1">
    <location>
        <begin position="1"/>
        <end position="121"/>
    </location>
</feature>
<dbReference type="PANTHER" id="PTHR39426">
    <property type="entry name" value="HOMOLOGY TO DEATH-ON-CURING PROTEIN OF PHAGE P1"/>
    <property type="match status" value="1"/>
</dbReference>
<dbReference type="RefSeq" id="WP_003929369.1">
    <property type="nucleotide sequence ID" value="NZ_JH814686.1"/>
</dbReference>
<keyword evidence="3" id="KW-1185">Reference proteome</keyword>
<dbReference type="InterPro" id="IPR036597">
    <property type="entry name" value="Fido-like_dom_sf"/>
</dbReference>
<dbReference type="SUPFAM" id="SSF140931">
    <property type="entry name" value="Fic-like"/>
    <property type="match status" value="1"/>
</dbReference>
<accession>K0UWZ9</accession>
<dbReference type="NCBIfam" id="TIGR01550">
    <property type="entry name" value="DOC_P1"/>
    <property type="match status" value="1"/>
</dbReference>
<protein>
    <recommendedName>
        <fullName evidence="1">Fido domain-containing protein</fullName>
    </recommendedName>
</protein>
<dbReference type="EMBL" id="ALQA01000009">
    <property type="protein sequence ID" value="EJZ11316.1"/>
    <property type="molecule type" value="Genomic_DNA"/>
</dbReference>
<dbReference type="InterPro" id="IPR053737">
    <property type="entry name" value="Type_II_TA_Toxin"/>
</dbReference>
<evidence type="ECO:0000313" key="2">
    <source>
        <dbReference type="EMBL" id="EJZ11316.1"/>
    </source>
</evidence>
<dbReference type="AlphaFoldDB" id="K0UWZ9"/>
<dbReference type="eggNOG" id="COG3654">
    <property type="taxonomic scope" value="Bacteria"/>
</dbReference>
<dbReference type="PROSITE" id="PS51459">
    <property type="entry name" value="FIDO"/>
    <property type="match status" value="1"/>
</dbReference>
<reference evidence="2 3" key="1">
    <citation type="journal article" date="2012" name="J. Bacteriol.">
        <title>Complete Genome Sequence of Mycobacterium vaccae Type Strain ATCC 25954.</title>
        <authorList>
            <person name="Ho Y.S."/>
            <person name="Adroub S.A."/>
            <person name="Abadi M."/>
            <person name="Al Alwan B."/>
            <person name="Alkhateeb R."/>
            <person name="Gao G."/>
            <person name="Ragab A."/>
            <person name="Ali S."/>
            <person name="van Soolingen D."/>
            <person name="Bitter W."/>
            <person name="Pain A."/>
            <person name="Abdallah A.M."/>
        </authorList>
    </citation>
    <scope>NUCLEOTIDE SEQUENCE [LARGE SCALE GENOMIC DNA]</scope>
    <source>
        <strain evidence="2 3">ATCC 25954</strain>
    </source>
</reference>
<proteinExistence type="predicted"/>
<evidence type="ECO:0000259" key="1">
    <source>
        <dbReference type="PROSITE" id="PS51459"/>
    </source>
</evidence>
<organism evidence="2 3">
    <name type="scientific">Mycolicibacterium vaccae ATCC 25954</name>
    <dbReference type="NCBI Taxonomy" id="1194972"/>
    <lineage>
        <taxon>Bacteria</taxon>
        <taxon>Bacillati</taxon>
        <taxon>Actinomycetota</taxon>
        <taxon>Actinomycetes</taxon>
        <taxon>Mycobacteriales</taxon>
        <taxon>Mycobacteriaceae</taxon>
        <taxon>Mycolicibacterium</taxon>
    </lineage>
</organism>
<dbReference type="Pfam" id="PF02661">
    <property type="entry name" value="Fic"/>
    <property type="match status" value="1"/>
</dbReference>
<name>K0UWZ9_MYCVA</name>